<evidence type="ECO:0000313" key="3">
    <source>
        <dbReference type="Proteomes" id="UP000009172"/>
    </source>
</evidence>
<gene>
    <name evidence="2" type="ORF">TESG_03800</name>
</gene>
<protein>
    <submittedName>
        <fullName evidence="2">Uncharacterized protein</fullName>
    </submittedName>
</protein>
<keyword evidence="3" id="KW-1185">Reference proteome</keyword>
<evidence type="ECO:0000256" key="1">
    <source>
        <dbReference type="SAM" id="MobiDB-lite"/>
    </source>
</evidence>
<dbReference type="HOGENOM" id="CLU_2185844_0_0_1"/>
<feature type="region of interest" description="Disordered" evidence="1">
    <location>
        <begin position="37"/>
        <end position="109"/>
    </location>
</feature>
<feature type="region of interest" description="Disordered" evidence="1">
    <location>
        <begin position="1"/>
        <end position="25"/>
    </location>
</feature>
<sequence length="109" mass="12519">MRDRTISRRDKKQTLQRPVGQADRRTLGWSLAAAGSALEEKAGVAGTAVTHRDERGSQHHGRRQQHASVELQETRRRDTEGEHSDRGRERERQRARERERGCRRGAKGQ</sequence>
<dbReference type="EMBL" id="GG698493">
    <property type="protein sequence ID" value="EGD96351.1"/>
    <property type="molecule type" value="Genomic_DNA"/>
</dbReference>
<evidence type="ECO:0000313" key="2">
    <source>
        <dbReference type="EMBL" id="EGD96351.1"/>
    </source>
</evidence>
<name>F2RYF2_TRIT1</name>
<feature type="compositionally biased region" description="Basic and acidic residues" evidence="1">
    <location>
        <begin position="72"/>
        <end position="102"/>
    </location>
</feature>
<dbReference type="AlphaFoldDB" id="F2RYF2"/>
<dbReference type="Proteomes" id="UP000009172">
    <property type="component" value="Unassembled WGS sequence"/>
</dbReference>
<proteinExistence type="predicted"/>
<accession>F2RYF2</accession>
<reference evidence="3" key="1">
    <citation type="journal article" date="2012" name="MBio">
        <title>Comparative genome analysis of Trichophyton rubrum and related dermatophytes reveals candidate genes involved in infection.</title>
        <authorList>
            <person name="Martinez D.A."/>
            <person name="Oliver B.G."/>
            <person name="Graeser Y."/>
            <person name="Goldberg J.M."/>
            <person name="Li W."/>
            <person name="Martinez-Rossi N.M."/>
            <person name="Monod M."/>
            <person name="Shelest E."/>
            <person name="Barton R.C."/>
            <person name="Birch E."/>
            <person name="Brakhage A.A."/>
            <person name="Chen Z."/>
            <person name="Gurr S.J."/>
            <person name="Heiman D."/>
            <person name="Heitman J."/>
            <person name="Kosti I."/>
            <person name="Rossi A."/>
            <person name="Saif S."/>
            <person name="Samalova M."/>
            <person name="Saunders C.W."/>
            <person name="Shea T."/>
            <person name="Summerbell R.C."/>
            <person name="Xu J."/>
            <person name="Young S."/>
            <person name="Zeng Q."/>
            <person name="Birren B.W."/>
            <person name="Cuomo C.A."/>
            <person name="White T.C."/>
        </authorList>
    </citation>
    <scope>NUCLEOTIDE SEQUENCE [LARGE SCALE GENOMIC DNA]</scope>
    <source>
        <strain evidence="3">CBS 112818</strain>
    </source>
</reference>
<organism evidence="2 3">
    <name type="scientific">Trichophyton tonsurans (strain CBS 112818)</name>
    <name type="common">Scalp ringworm fungus</name>
    <dbReference type="NCBI Taxonomy" id="647933"/>
    <lineage>
        <taxon>Eukaryota</taxon>
        <taxon>Fungi</taxon>
        <taxon>Dikarya</taxon>
        <taxon>Ascomycota</taxon>
        <taxon>Pezizomycotina</taxon>
        <taxon>Eurotiomycetes</taxon>
        <taxon>Eurotiomycetidae</taxon>
        <taxon>Onygenales</taxon>
        <taxon>Arthrodermataceae</taxon>
        <taxon>Trichophyton</taxon>
    </lineage>
</organism>